<dbReference type="EMBL" id="JANPWB010000001">
    <property type="protein sequence ID" value="KAJ1214056.1"/>
    <property type="molecule type" value="Genomic_DNA"/>
</dbReference>
<organism evidence="2 3">
    <name type="scientific">Pleurodeles waltl</name>
    <name type="common">Iberian ribbed newt</name>
    <dbReference type="NCBI Taxonomy" id="8319"/>
    <lineage>
        <taxon>Eukaryota</taxon>
        <taxon>Metazoa</taxon>
        <taxon>Chordata</taxon>
        <taxon>Craniata</taxon>
        <taxon>Vertebrata</taxon>
        <taxon>Euteleostomi</taxon>
        <taxon>Amphibia</taxon>
        <taxon>Batrachia</taxon>
        <taxon>Caudata</taxon>
        <taxon>Salamandroidea</taxon>
        <taxon>Salamandridae</taxon>
        <taxon>Pleurodelinae</taxon>
        <taxon>Pleurodeles</taxon>
    </lineage>
</organism>
<keyword evidence="1" id="KW-0175">Coiled coil</keyword>
<gene>
    <name evidence="2" type="ORF">NDU88_001684</name>
</gene>
<feature type="coiled-coil region" evidence="1">
    <location>
        <begin position="74"/>
        <end position="122"/>
    </location>
</feature>
<comment type="caution">
    <text evidence="2">The sequence shown here is derived from an EMBL/GenBank/DDBJ whole genome shotgun (WGS) entry which is preliminary data.</text>
</comment>
<dbReference type="AlphaFoldDB" id="A0AAV7WM96"/>
<evidence type="ECO:0000313" key="2">
    <source>
        <dbReference type="EMBL" id="KAJ1214056.1"/>
    </source>
</evidence>
<evidence type="ECO:0000313" key="3">
    <source>
        <dbReference type="Proteomes" id="UP001066276"/>
    </source>
</evidence>
<feature type="coiled-coil region" evidence="1">
    <location>
        <begin position="391"/>
        <end position="425"/>
    </location>
</feature>
<protein>
    <submittedName>
        <fullName evidence="2">Uncharacterized protein</fullName>
    </submittedName>
</protein>
<reference evidence="2" key="1">
    <citation type="journal article" date="2022" name="bioRxiv">
        <title>Sequencing and chromosome-scale assembly of the giantPleurodeles waltlgenome.</title>
        <authorList>
            <person name="Brown T."/>
            <person name="Elewa A."/>
            <person name="Iarovenko S."/>
            <person name="Subramanian E."/>
            <person name="Araus A.J."/>
            <person name="Petzold A."/>
            <person name="Susuki M."/>
            <person name="Suzuki K.-i.T."/>
            <person name="Hayashi T."/>
            <person name="Toyoda A."/>
            <person name="Oliveira C."/>
            <person name="Osipova E."/>
            <person name="Leigh N.D."/>
            <person name="Simon A."/>
            <person name="Yun M.H."/>
        </authorList>
    </citation>
    <scope>NUCLEOTIDE SEQUENCE</scope>
    <source>
        <strain evidence="2">20211129_DDA</strain>
        <tissue evidence="2">Liver</tissue>
    </source>
</reference>
<evidence type="ECO:0000256" key="1">
    <source>
        <dbReference type="SAM" id="Coils"/>
    </source>
</evidence>
<accession>A0AAV7WM96</accession>
<dbReference type="Proteomes" id="UP001066276">
    <property type="component" value="Chromosome 1_1"/>
</dbReference>
<proteinExistence type="predicted"/>
<name>A0AAV7WM96_PLEWA</name>
<sequence>MALKGKLSTVKELDFSDQPAQNVDQEKAICELQRQLDVLQGLLSIKEINERSFIDRIGELERKLKLTIENGRLLNVQHATVQKLTNQKEEAEQRLLERYAQVEELERQKSRADEEQQEHLGLLLSEITEQEDDYMNLEKANLMLLRQMGEMEKNIFHLDEKVGYLKKELEDRVFNEAAMQEQCLDMEQAVKDWQLLDREQKVNFKRLEHKLQCIILEQKTHLVEKDEILKGHLKFLAYSDNEDGVCAIGETNVCVRSPAEEPNLHEGQRGLDLEKNGSFIQEGALWRDINTSVEEVKELHKQVRLQEESQEELQDGNVMFESLLVNAERENSTLRDQIFERDNLLSIKGETEHTFQMQICNLEHLLSASQQELDCKQHELCDELNKWKIKCSNYEKQELQMESEIQNLKDLLNKKELEASQFKLSMSRKEKELTDCNLMKNKGLTYLTLDYNKTVVHLQNKMSSLQRENEKMNISLRNNTKKLELSGENLRNVMRDLKGKQHTLRRIESALQMSAKEIEAQLHKKVQFVTAATATLKQAQQLEDSKLIIKKYIDTVELSVQEQKVDPKHYRETMEEFGYPSGIAPLV</sequence>
<keyword evidence="3" id="KW-1185">Reference proteome</keyword>